<evidence type="ECO:0000313" key="1">
    <source>
        <dbReference type="EMBL" id="CCC48733.1"/>
    </source>
</evidence>
<gene>
    <name evidence="1" type="ORF">TVY486_0700760</name>
</gene>
<dbReference type="EMBL" id="HE573023">
    <property type="protein sequence ID" value="CCC48733.1"/>
    <property type="molecule type" value="Genomic_DNA"/>
</dbReference>
<dbReference type="AlphaFoldDB" id="G0TXP2"/>
<name>G0TXP2_TRYVY</name>
<organism evidence="1">
    <name type="scientific">Trypanosoma vivax (strain Y486)</name>
    <dbReference type="NCBI Taxonomy" id="1055687"/>
    <lineage>
        <taxon>Eukaryota</taxon>
        <taxon>Discoba</taxon>
        <taxon>Euglenozoa</taxon>
        <taxon>Kinetoplastea</taxon>
        <taxon>Metakinetoplastina</taxon>
        <taxon>Trypanosomatida</taxon>
        <taxon>Trypanosomatidae</taxon>
        <taxon>Trypanosoma</taxon>
        <taxon>Duttonella</taxon>
    </lineage>
</organism>
<dbReference type="VEuPathDB" id="TriTrypDB:TvY486_0700760"/>
<sequence>MNAAPKHGSETKHFLNRCCRLLTRLLILFSCWNVARDWARWEVVISTTDVAIYLPPFIVFPKQAFLPSDTAPLLFLFVVTQSKKVSASNSGQDVVVHYLIQNARSAFLSK</sequence>
<reference evidence="1" key="1">
    <citation type="journal article" date="2012" name="Proc. Natl. Acad. Sci. U.S.A.">
        <title>Antigenic diversity is generated by distinct evolutionary mechanisms in African trypanosome species.</title>
        <authorList>
            <person name="Jackson A.P."/>
            <person name="Berry A."/>
            <person name="Aslett M."/>
            <person name="Allison H.C."/>
            <person name="Burton P."/>
            <person name="Vavrova-Anderson J."/>
            <person name="Brown R."/>
            <person name="Browne H."/>
            <person name="Corton N."/>
            <person name="Hauser H."/>
            <person name="Gamble J."/>
            <person name="Gilderthorp R."/>
            <person name="Marcello L."/>
            <person name="McQuillan J."/>
            <person name="Otto T.D."/>
            <person name="Quail M.A."/>
            <person name="Sanders M.J."/>
            <person name="van Tonder A."/>
            <person name="Ginger M.L."/>
            <person name="Field M.C."/>
            <person name="Barry J.D."/>
            <person name="Hertz-Fowler C."/>
            <person name="Berriman M."/>
        </authorList>
    </citation>
    <scope>NUCLEOTIDE SEQUENCE</scope>
    <source>
        <strain evidence="1">Y486</strain>
    </source>
</reference>
<protein>
    <submittedName>
        <fullName evidence="1">Uncharacterized protein</fullName>
    </submittedName>
</protein>
<accession>G0TXP2</accession>
<proteinExistence type="predicted"/>